<name>A0AAV6GNN5_9TELE</name>
<evidence type="ECO:0000313" key="7">
    <source>
        <dbReference type="Proteomes" id="UP000823561"/>
    </source>
</evidence>
<sequence length="476" mass="52942">MRVTQRLADTVEELTGQLSSDYPLLPGEKPPQVRRRIGATFRLDEQSLLERTEPSALRAVEAELGLQQQIVVAARGLVQEGALNKAVRRSRQQQCRVEESKLKQLQDLVFHLRMQHGRTSPHPAMAAQRDHAISDDSSVADSAVLDDEERASQASQPSLELPPLDPSSSLSLSIGGVEEDDRPPIENSPWAESSLDQPYEKIKKKRSSSRRSNSPAVTPTLPPLELCVCVEDSSRPLPLPSHVRATQSNSAPCTPELQLRRGLSLRLPSSGYDVDQDRGRSRFPRRRVTDLGMSPEYSPLHVGVGNPLYHSSSEDSASEHLGWPHTSSSGCPPHGRAYAPEAGRHDYWYEPAPVTLPAHVRVSRAPSLREYPAHHPPCHPAHHPALHPALPRQLVSEQLKSWHQRQQLQRPSRPRSLDRHRQGALRIRNSTGRDSPLALQPRRLDQPPQTGLAPRVVDQNSGQWTTEDDALIISQV</sequence>
<evidence type="ECO:0000256" key="3">
    <source>
        <dbReference type="ARBA" id="ARBA00023054"/>
    </source>
</evidence>
<comment type="caution">
    <text evidence="6">The sequence shown here is derived from an EMBL/GenBank/DDBJ whole genome shotgun (WGS) entry which is preliminary data.</text>
</comment>
<reference evidence="6" key="1">
    <citation type="submission" date="2020-10" db="EMBL/GenBank/DDBJ databases">
        <title>Chromosome-scale genome assembly of the Allis shad, Alosa alosa.</title>
        <authorList>
            <person name="Margot Z."/>
            <person name="Christophe K."/>
            <person name="Cabau C."/>
            <person name="Louis A."/>
            <person name="Berthelot C."/>
            <person name="Parey E."/>
            <person name="Roest Crollius H."/>
            <person name="Montfort J."/>
            <person name="Robinson-Rechavi M."/>
            <person name="Bucao C."/>
            <person name="Bouchez O."/>
            <person name="Gislard M."/>
            <person name="Lluch J."/>
            <person name="Milhes M."/>
            <person name="Lampietro C."/>
            <person name="Lopez Roques C."/>
            <person name="Donnadieu C."/>
            <person name="Braasch I."/>
            <person name="Desvignes T."/>
            <person name="Postlethwait J."/>
            <person name="Bobe J."/>
            <person name="Guiguen Y."/>
        </authorList>
    </citation>
    <scope>NUCLEOTIDE SEQUENCE</scope>
    <source>
        <strain evidence="6">M-15738</strain>
        <tissue evidence="6">Blood</tissue>
    </source>
</reference>
<gene>
    <name evidence="6" type="ORF">AALO_G00146220</name>
</gene>
<feature type="compositionally biased region" description="Low complexity" evidence="4">
    <location>
        <begin position="155"/>
        <end position="173"/>
    </location>
</feature>
<protein>
    <recommendedName>
        <fullName evidence="5">Cytohesin Ubiquitin Protein Inducing domain-containing protein</fullName>
    </recommendedName>
</protein>
<evidence type="ECO:0000313" key="6">
    <source>
        <dbReference type="EMBL" id="KAG5275330.1"/>
    </source>
</evidence>
<feature type="region of interest" description="Disordered" evidence="4">
    <location>
        <begin position="403"/>
        <end position="463"/>
    </location>
</feature>
<dbReference type="Proteomes" id="UP000823561">
    <property type="component" value="Chromosome 10"/>
</dbReference>
<feature type="domain" description="Cytohesin Ubiquitin Protein Inducing" evidence="5">
    <location>
        <begin position="13"/>
        <end position="85"/>
    </location>
</feature>
<feature type="region of interest" description="Disordered" evidence="4">
    <location>
        <begin position="311"/>
        <end position="338"/>
    </location>
</feature>
<keyword evidence="2" id="KW-0963">Cytoplasm</keyword>
<feature type="region of interest" description="Disordered" evidence="4">
    <location>
        <begin position="117"/>
        <end position="220"/>
    </location>
</feature>
<organism evidence="6 7">
    <name type="scientific">Alosa alosa</name>
    <name type="common">allis shad</name>
    <dbReference type="NCBI Taxonomy" id="278164"/>
    <lineage>
        <taxon>Eukaryota</taxon>
        <taxon>Metazoa</taxon>
        <taxon>Chordata</taxon>
        <taxon>Craniata</taxon>
        <taxon>Vertebrata</taxon>
        <taxon>Euteleostomi</taxon>
        <taxon>Actinopterygii</taxon>
        <taxon>Neopterygii</taxon>
        <taxon>Teleostei</taxon>
        <taxon>Clupei</taxon>
        <taxon>Clupeiformes</taxon>
        <taxon>Clupeoidei</taxon>
        <taxon>Clupeidae</taxon>
        <taxon>Alosa</taxon>
    </lineage>
</organism>
<dbReference type="Pfam" id="PF11819">
    <property type="entry name" value="CUPID"/>
    <property type="match status" value="1"/>
</dbReference>
<dbReference type="EMBL" id="JADWDJ010000010">
    <property type="protein sequence ID" value="KAG5275330.1"/>
    <property type="molecule type" value="Genomic_DNA"/>
</dbReference>
<accession>A0AAV6GNN5</accession>
<evidence type="ECO:0000259" key="5">
    <source>
        <dbReference type="Pfam" id="PF11819"/>
    </source>
</evidence>
<proteinExistence type="predicted"/>
<dbReference type="AlphaFoldDB" id="A0AAV6GNN5"/>
<comment type="subcellular location">
    <subcellularLocation>
        <location evidence="1">Cytoplasm</location>
    </subcellularLocation>
</comment>
<evidence type="ECO:0000256" key="2">
    <source>
        <dbReference type="ARBA" id="ARBA00022490"/>
    </source>
</evidence>
<dbReference type="GO" id="GO:0034334">
    <property type="term" value="P:adherens junction maintenance"/>
    <property type="evidence" value="ECO:0007669"/>
    <property type="project" value="TreeGrafter"/>
</dbReference>
<dbReference type="InterPro" id="IPR021774">
    <property type="entry name" value="CUPID"/>
</dbReference>
<dbReference type="PANTHER" id="PTHR16093:SF6">
    <property type="entry name" value="INNATE IMMUNITY ACTIVATOR B"/>
    <property type="match status" value="1"/>
</dbReference>
<evidence type="ECO:0000256" key="4">
    <source>
        <dbReference type="SAM" id="MobiDB-lite"/>
    </source>
</evidence>
<dbReference type="InterPro" id="IPR043447">
    <property type="entry name" value="CCDC120/INAVA"/>
</dbReference>
<dbReference type="PANTHER" id="PTHR16093">
    <property type="entry name" value="COILED-COIL DOMAIN-CONTAINING PROTEIN 120 FAMILY MEMBER"/>
    <property type="match status" value="1"/>
</dbReference>
<dbReference type="GO" id="GO:0005737">
    <property type="term" value="C:cytoplasm"/>
    <property type="evidence" value="ECO:0007669"/>
    <property type="project" value="UniProtKB-SubCell"/>
</dbReference>
<keyword evidence="3" id="KW-0175">Coiled coil</keyword>
<evidence type="ECO:0000256" key="1">
    <source>
        <dbReference type="ARBA" id="ARBA00004496"/>
    </source>
</evidence>
<dbReference type="GO" id="GO:0031398">
    <property type="term" value="P:positive regulation of protein ubiquitination"/>
    <property type="evidence" value="ECO:0007669"/>
    <property type="project" value="TreeGrafter"/>
</dbReference>
<keyword evidence="7" id="KW-1185">Reference proteome</keyword>